<dbReference type="Pfam" id="PF21621">
    <property type="entry name" value="MPI_cupin_dom"/>
    <property type="match status" value="1"/>
</dbReference>
<dbReference type="Gene3D" id="2.60.120.10">
    <property type="entry name" value="Jelly Rolls"/>
    <property type="match status" value="2"/>
</dbReference>
<dbReference type="SUPFAM" id="SSF51182">
    <property type="entry name" value="RmlC-like cupins"/>
    <property type="match status" value="1"/>
</dbReference>
<dbReference type="Proteomes" id="UP000078486">
    <property type="component" value="Unassembled WGS sequence"/>
</dbReference>
<evidence type="ECO:0000256" key="2">
    <source>
        <dbReference type="ARBA" id="ARBA00030762"/>
    </source>
</evidence>
<evidence type="ECO:0000256" key="1">
    <source>
        <dbReference type="ARBA" id="ARBA00029741"/>
    </source>
</evidence>
<comment type="caution">
    <text evidence="4">The sequence shown here is derived from an EMBL/GenBank/DDBJ whole genome shotgun (WGS) entry which is preliminary data.</text>
</comment>
<gene>
    <name evidence="4" type="ORF">AW736_09850</name>
</gene>
<evidence type="ECO:0000313" key="4">
    <source>
        <dbReference type="EMBL" id="OAM90179.1"/>
    </source>
</evidence>
<protein>
    <recommendedName>
        <fullName evidence="1">Phosphohexomutase</fullName>
    </recommendedName>
    <alternativeName>
        <fullName evidence="2">Phosphomannose isomerase</fullName>
    </alternativeName>
</protein>
<accession>A0A178ILV3</accession>
<dbReference type="InterPro" id="IPR011051">
    <property type="entry name" value="RmlC_Cupin_sf"/>
</dbReference>
<name>A0A178ILV3_9BACT</name>
<reference evidence="4 5" key="1">
    <citation type="submission" date="2016-01" db="EMBL/GenBank/DDBJ databases">
        <title>High potential of lignocellulose degradation of a new Verrucomicrobia species.</title>
        <authorList>
            <person name="Wang Y."/>
            <person name="Shi Y."/>
            <person name="Qiu Z."/>
            <person name="Liu S."/>
            <person name="Yang H."/>
        </authorList>
    </citation>
    <scope>NUCLEOTIDE SEQUENCE [LARGE SCALE GENOMIC DNA]</scope>
    <source>
        <strain evidence="4 5">TSB47</strain>
    </source>
</reference>
<sequence length="358" mass="39641">MLAPFWEILPARVRRNYHGGALLSAFNGGAAERDGDCPEDWIASAVVARNPGMPPVPDEGLTRVRSAHGEIRLLASLLEAEPAYYLGESHWHKRGAELGFLAKLLDSSMRLHVQAHPSAAFSQKHLNSRYGKFESYVILGFREGVSPYLRLGFQHAPSPQTWRRIIENQDIAAMDACFDPIPLNIGEIWIVPGGMPHAIGEGVLMLEVMEPSDWVVRCEFSRNGVVVPPEGRFMGRDLDFCLRIFDYTQYSVEEVRQRCQLQPALLEAADYLTVEELVGRAHTDCFSVRRYRFSGGGPLPDSSSIRLLLVVSGEGTLACGGQETPLRRGRRFILPANGPRAEVSLPTGASLELLVCHP</sequence>
<dbReference type="STRING" id="1184151.AW736_09850"/>
<dbReference type="EMBL" id="LRRQ01000075">
    <property type="protein sequence ID" value="OAM90179.1"/>
    <property type="molecule type" value="Genomic_DNA"/>
</dbReference>
<dbReference type="AlphaFoldDB" id="A0A178ILV3"/>
<proteinExistence type="predicted"/>
<dbReference type="InterPro" id="IPR049071">
    <property type="entry name" value="MPI_cupin_dom"/>
</dbReference>
<evidence type="ECO:0000259" key="3">
    <source>
        <dbReference type="Pfam" id="PF21621"/>
    </source>
</evidence>
<organism evidence="4 5">
    <name type="scientific">Termitidicoccus mucosus</name>
    <dbReference type="NCBI Taxonomy" id="1184151"/>
    <lineage>
        <taxon>Bacteria</taxon>
        <taxon>Pseudomonadati</taxon>
        <taxon>Verrucomicrobiota</taxon>
        <taxon>Opitutia</taxon>
        <taxon>Opitutales</taxon>
        <taxon>Opitutaceae</taxon>
        <taxon>Termitidicoccus</taxon>
    </lineage>
</organism>
<keyword evidence="5" id="KW-1185">Reference proteome</keyword>
<evidence type="ECO:0000313" key="5">
    <source>
        <dbReference type="Proteomes" id="UP000078486"/>
    </source>
</evidence>
<feature type="domain" description="Mannose-6-phosphate isomerase cupin" evidence="3">
    <location>
        <begin position="283"/>
        <end position="343"/>
    </location>
</feature>
<dbReference type="CDD" id="cd07010">
    <property type="entry name" value="cupin_PMI_type_I_N_bac"/>
    <property type="match status" value="1"/>
</dbReference>
<dbReference type="InterPro" id="IPR014710">
    <property type="entry name" value="RmlC-like_jellyroll"/>
</dbReference>